<dbReference type="InterPro" id="IPR020578">
    <property type="entry name" value="Aminotrans_V_PyrdxlP_BS"/>
</dbReference>
<evidence type="ECO:0000256" key="4">
    <source>
        <dbReference type="ARBA" id="ARBA00022898"/>
    </source>
</evidence>
<dbReference type="SUPFAM" id="SSF53383">
    <property type="entry name" value="PLP-dependent transferases"/>
    <property type="match status" value="1"/>
</dbReference>
<dbReference type="PROSITE" id="PS00595">
    <property type="entry name" value="AA_TRANSFER_CLASS_5"/>
    <property type="match status" value="1"/>
</dbReference>
<evidence type="ECO:0000256" key="2">
    <source>
        <dbReference type="ARBA" id="ARBA00006490"/>
    </source>
</evidence>
<dbReference type="PANTHER" id="PTHR11601">
    <property type="entry name" value="CYSTEINE DESULFURYLASE FAMILY MEMBER"/>
    <property type="match status" value="1"/>
</dbReference>
<evidence type="ECO:0000313" key="10">
    <source>
        <dbReference type="Proteomes" id="UP001315967"/>
    </source>
</evidence>
<organism evidence="9 10">
    <name type="scientific">Fundicoccus culcitae</name>
    <dbReference type="NCBI Taxonomy" id="2969821"/>
    <lineage>
        <taxon>Bacteria</taxon>
        <taxon>Bacillati</taxon>
        <taxon>Bacillota</taxon>
        <taxon>Bacilli</taxon>
        <taxon>Lactobacillales</taxon>
        <taxon>Aerococcaceae</taxon>
        <taxon>Fundicoccus</taxon>
    </lineage>
</organism>
<evidence type="ECO:0000256" key="5">
    <source>
        <dbReference type="ARBA" id="ARBA00023004"/>
    </source>
</evidence>
<dbReference type="InterPro" id="IPR000192">
    <property type="entry name" value="Aminotrans_V_dom"/>
</dbReference>
<feature type="domain" description="Aminotransferase class V" evidence="8">
    <location>
        <begin position="2"/>
        <end position="365"/>
    </location>
</feature>
<evidence type="ECO:0000259" key="8">
    <source>
        <dbReference type="Pfam" id="PF00266"/>
    </source>
</evidence>
<dbReference type="EMBL" id="CP102453">
    <property type="protein sequence ID" value="UUX34022.1"/>
    <property type="molecule type" value="Genomic_DNA"/>
</dbReference>
<dbReference type="InterPro" id="IPR016454">
    <property type="entry name" value="Cysteine_dSase"/>
</dbReference>
<dbReference type="InterPro" id="IPR015422">
    <property type="entry name" value="PyrdxlP-dep_Trfase_small"/>
</dbReference>
<keyword evidence="5" id="KW-0408">Iron</keyword>
<dbReference type="Gene3D" id="3.40.640.10">
    <property type="entry name" value="Type I PLP-dependent aspartate aminotransferase-like (Major domain)"/>
    <property type="match status" value="1"/>
</dbReference>
<dbReference type="RefSeq" id="WP_313793524.1">
    <property type="nucleotide sequence ID" value="NZ_CP102453.1"/>
</dbReference>
<dbReference type="Gene3D" id="1.10.260.50">
    <property type="match status" value="1"/>
</dbReference>
<dbReference type="Gene3D" id="3.90.1150.10">
    <property type="entry name" value="Aspartate Aminotransferase, domain 1"/>
    <property type="match status" value="1"/>
</dbReference>
<evidence type="ECO:0000256" key="7">
    <source>
        <dbReference type="RuleBase" id="RU004504"/>
    </source>
</evidence>
<protein>
    <submittedName>
        <fullName evidence="9">Cysteine desulfurase</fullName>
    </submittedName>
</protein>
<keyword evidence="6" id="KW-0411">Iron-sulfur</keyword>
<gene>
    <name evidence="9" type="ORF">NRE15_14240</name>
</gene>
<dbReference type="Proteomes" id="UP001315967">
    <property type="component" value="Chromosome"/>
</dbReference>
<evidence type="ECO:0000313" key="9">
    <source>
        <dbReference type="EMBL" id="UUX34022.1"/>
    </source>
</evidence>
<dbReference type="InterPro" id="IPR015424">
    <property type="entry name" value="PyrdxlP-dep_Trfase"/>
</dbReference>
<keyword evidence="4" id="KW-0663">Pyridoxal phosphate</keyword>
<dbReference type="InterPro" id="IPR015421">
    <property type="entry name" value="PyrdxlP-dep_Trfase_major"/>
</dbReference>
<evidence type="ECO:0000256" key="6">
    <source>
        <dbReference type="ARBA" id="ARBA00023014"/>
    </source>
</evidence>
<name>A0ABY5P5K0_9LACT</name>
<keyword evidence="10" id="KW-1185">Reference proteome</keyword>
<reference evidence="9 10" key="1">
    <citation type="submission" date="2022-08" db="EMBL/GenBank/DDBJ databases">
        <title>Aerococcaceae sp. nov isolated from spoiled eye mask.</title>
        <authorList>
            <person name="Zhou G."/>
            <person name="Xie X.-B."/>
            <person name="Shi Q.-S."/>
            <person name="Wang Y.-S."/>
            <person name="Wen X."/>
            <person name="Peng H."/>
            <person name="Yang X.-J."/>
            <person name="Tao H.-B."/>
            <person name="Huang X.-M."/>
        </authorList>
    </citation>
    <scope>NUCLEOTIDE SEQUENCE [LARGE SCALE GENOMIC DNA]</scope>
    <source>
        <strain evidence="10">DM20194951</strain>
    </source>
</reference>
<keyword evidence="3" id="KW-0479">Metal-binding</keyword>
<evidence type="ECO:0000256" key="3">
    <source>
        <dbReference type="ARBA" id="ARBA00022723"/>
    </source>
</evidence>
<sequence length="380" mass="42165">MIYFDNSATTQPYPDVLETAQTVAMNYFANPSSAHPAGEASSSLLEQARKQFGQLLGYQSQEIYFTASGTEANNWVFQAILQQLKVIHPHKNKVLISAVEHPSITNQIPLLQQRGFEVILLEVDGYGRLDVDKLEDHLADDVLLLSTIAVNNEVGTLQPFKEIETLLTKYPQIIWHVDAVQAMTTQMELVKRSRIDLLTLSSHKFHGIRGLGVLAQRQRVEKGIWVYGGGQERGLRSGTENLPAIVAGAKALRMTQDEQIETKAKLKTFQEQIVQQFKALNWEVFGYPYTAEHIIAVALPPLPGEVILNAFAEESLFVSTTSACSSRKPSTHHTLKAMGIPDAISKSTIRISLASTNTLAEVEQLLLAIERITQKLSAHK</sequence>
<comment type="similarity">
    <text evidence="2">Belongs to the class-V pyridoxal-phosphate-dependent aminotransferase family. NifS/IscS subfamily.</text>
</comment>
<dbReference type="PIRSF" id="PIRSF005572">
    <property type="entry name" value="NifS"/>
    <property type="match status" value="1"/>
</dbReference>
<comment type="cofactor">
    <cofactor evidence="1 7">
        <name>pyridoxal 5'-phosphate</name>
        <dbReference type="ChEBI" id="CHEBI:597326"/>
    </cofactor>
</comment>
<evidence type="ECO:0000256" key="1">
    <source>
        <dbReference type="ARBA" id="ARBA00001933"/>
    </source>
</evidence>
<accession>A0ABY5P5K0</accession>
<proteinExistence type="inferred from homology"/>
<dbReference type="PANTHER" id="PTHR11601:SF50">
    <property type="entry name" value="CYSTEINE DESULFURASE ISCS 2-RELATED"/>
    <property type="match status" value="1"/>
</dbReference>
<dbReference type="Pfam" id="PF00266">
    <property type="entry name" value="Aminotran_5"/>
    <property type="match status" value="1"/>
</dbReference>